<dbReference type="EMBL" id="JBIBEG010000030">
    <property type="protein sequence ID" value="MFF5900970.1"/>
    <property type="molecule type" value="Genomic_DNA"/>
</dbReference>
<dbReference type="Pfam" id="PF00109">
    <property type="entry name" value="ketoacyl-synt"/>
    <property type="match status" value="1"/>
</dbReference>
<keyword evidence="6" id="KW-0511">Multifunctional enzyme</keyword>
<dbReference type="InterPro" id="IPR042104">
    <property type="entry name" value="PKS_dehydratase_sf"/>
</dbReference>
<dbReference type="InterPro" id="IPR014031">
    <property type="entry name" value="Ketoacyl_synth_C"/>
</dbReference>
<dbReference type="InterPro" id="IPR050091">
    <property type="entry name" value="PKS_NRPS_Biosynth_Enz"/>
</dbReference>
<keyword evidence="5" id="KW-0045">Antibiotic biosynthesis</keyword>
<dbReference type="InterPro" id="IPR049551">
    <property type="entry name" value="PKS_DH_C"/>
</dbReference>
<dbReference type="PANTHER" id="PTHR43775">
    <property type="entry name" value="FATTY ACID SYNTHASE"/>
    <property type="match status" value="1"/>
</dbReference>
<dbReference type="InterPro" id="IPR009081">
    <property type="entry name" value="PP-bd_ACP"/>
</dbReference>
<dbReference type="PROSITE" id="PS52019">
    <property type="entry name" value="PKS_MFAS_DH"/>
    <property type="match status" value="1"/>
</dbReference>
<dbReference type="InterPro" id="IPR036736">
    <property type="entry name" value="ACP-like_sf"/>
</dbReference>
<keyword evidence="3" id="KW-0597">Phosphoprotein</keyword>
<dbReference type="Gene3D" id="3.30.70.3290">
    <property type="match status" value="1"/>
</dbReference>
<evidence type="ECO:0000259" key="9">
    <source>
        <dbReference type="PROSITE" id="PS50075"/>
    </source>
</evidence>
<dbReference type="InterPro" id="IPR020807">
    <property type="entry name" value="PKS_DH"/>
</dbReference>
<dbReference type="InterPro" id="IPR036291">
    <property type="entry name" value="NAD(P)-bd_dom_sf"/>
</dbReference>
<dbReference type="InterPro" id="IPR006162">
    <property type="entry name" value="Ppantetheine_attach_site"/>
</dbReference>
<dbReference type="Pfam" id="PF08659">
    <property type="entry name" value="KR"/>
    <property type="match status" value="1"/>
</dbReference>
<dbReference type="SUPFAM" id="SSF51735">
    <property type="entry name" value="NAD(P)-binding Rossmann-fold domains"/>
    <property type="match status" value="2"/>
</dbReference>
<dbReference type="Proteomes" id="UP001602322">
    <property type="component" value="Unassembled WGS sequence"/>
</dbReference>
<gene>
    <name evidence="12" type="ORF">ACFY8O_34375</name>
</gene>
<dbReference type="PROSITE" id="PS00012">
    <property type="entry name" value="PHOSPHOPANTETHEINE"/>
    <property type="match status" value="1"/>
</dbReference>
<dbReference type="Pfam" id="PF22953">
    <property type="entry name" value="SpnB_Rossmann"/>
    <property type="match status" value="1"/>
</dbReference>
<feature type="domain" description="PKS/mFAS DH" evidence="11">
    <location>
        <begin position="8"/>
        <end position="285"/>
    </location>
</feature>
<dbReference type="Pfam" id="PF14765">
    <property type="entry name" value="PS-DH"/>
    <property type="match status" value="1"/>
</dbReference>
<dbReference type="InterPro" id="IPR020806">
    <property type="entry name" value="PKS_PP-bd"/>
</dbReference>
<keyword evidence="2" id="KW-0596">Phosphopantetheine</keyword>
<feature type="domain" description="Ketosynthase family 3 (KS3)" evidence="10">
    <location>
        <begin position="876"/>
        <end position="1302"/>
    </location>
</feature>
<dbReference type="SMART" id="SM00825">
    <property type="entry name" value="PKS_KS"/>
    <property type="match status" value="1"/>
</dbReference>
<dbReference type="SUPFAM" id="SSF53901">
    <property type="entry name" value="Thiolase-like"/>
    <property type="match status" value="1"/>
</dbReference>
<dbReference type="SMART" id="SM00823">
    <property type="entry name" value="PKS_PP"/>
    <property type="match status" value="1"/>
</dbReference>
<dbReference type="InterPro" id="IPR020841">
    <property type="entry name" value="PKS_Beta-ketoAc_synthase_dom"/>
</dbReference>
<dbReference type="InterPro" id="IPR049552">
    <property type="entry name" value="PKS_DH_N"/>
</dbReference>
<dbReference type="SMART" id="SM00826">
    <property type="entry name" value="PKS_DH"/>
    <property type="match status" value="1"/>
</dbReference>
<dbReference type="PANTHER" id="PTHR43775:SF51">
    <property type="entry name" value="INACTIVE PHENOLPHTHIOCEROL SYNTHESIS POLYKETIDE SYNTHASE TYPE I PKS1-RELATED"/>
    <property type="match status" value="1"/>
</dbReference>
<organism evidence="12 13">
    <name type="scientific">Streptomyces argenteolus</name>
    <dbReference type="NCBI Taxonomy" id="67274"/>
    <lineage>
        <taxon>Bacteria</taxon>
        <taxon>Bacillati</taxon>
        <taxon>Actinomycetota</taxon>
        <taxon>Actinomycetes</taxon>
        <taxon>Kitasatosporales</taxon>
        <taxon>Streptomycetaceae</taxon>
        <taxon>Streptomyces</taxon>
    </lineage>
</organism>
<dbReference type="CDD" id="cd00833">
    <property type="entry name" value="PKS"/>
    <property type="match status" value="1"/>
</dbReference>
<reference evidence="12 13" key="1">
    <citation type="submission" date="2024-10" db="EMBL/GenBank/DDBJ databases">
        <title>The Natural Products Discovery Center: Release of the First 8490 Sequenced Strains for Exploring Actinobacteria Biosynthetic Diversity.</title>
        <authorList>
            <person name="Kalkreuter E."/>
            <person name="Kautsar S.A."/>
            <person name="Yang D."/>
            <person name="Bader C.D."/>
            <person name="Teijaro C.N."/>
            <person name="Fluegel L."/>
            <person name="Davis C.M."/>
            <person name="Simpson J.R."/>
            <person name="Lauterbach L."/>
            <person name="Steele A.D."/>
            <person name="Gui C."/>
            <person name="Meng S."/>
            <person name="Li G."/>
            <person name="Viehrig K."/>
            <person name="Ye F."/>
            <person name="Su P."/>
            <person name="Kiefer A.F."/>
            <person name="Nichols A."/>
            <person name="Cepeda A.J."/>
            <person name="Yan W."/>
            <person name="Fan B."/>
            <person name="Jiang Y."/>
            <person name="Adhikari A."/>
            <person name="Zheng C.-J."/>
            <person name="Schuster L."/>
            <person name="Cowan T.M."/>
            <person name="Smanski M.J."/>
            <person name="Chevrette M.G."/>
            <person name="De Carvalho L.P.S."/>
            <person name="Shen B."/>
        </authorList>
    </citation>
    <scope>NUCLEOTIDE SEQUENCE [LARGE SCALE GENOMIC DNA]</scope>
    <source>
        <strain evidence="12 13">NPDC012540</strain>
    </source>
</reference>
<evidence type="ECO:0000256" key="8">
    <source>
        <dbReference type="PROSITE-ProRule" id="PRU01363"/>
    </source>
</evidence>
<feature type="active site" description="Proton donor; for dehydratase activity" evidence="8">
    <location>
        <position position="206"/>
    </location>
</feature>
<proteinExistence type="predicted"/>
<dbReference type="Pfam" id="PF21089">
    <property type="entry name" value="PKS_DH_N"/>
    <property type="match status" value="1"/>
</dbReference>
<comment type="caution">
    <text evidence="12">The sequence shown here is derived from an EMBL/GenBank/DDBJ whole genome shotgun (WGS) entry which is preliminary data.</text>
</comment>
<dbReference type="InterPro" id="IPR055123">
    <property type="entry name" value="SpnB-like_Rossmann"/>
</dbReference>
<feature type="domain" description="Carrier" evidence="9">
    <location>
        <begin position="781"/>
        <end position="856"/>
    </location>
</feature>
<dbReference type="Gene3D" id="3.40.47.10">
    <property type="match status" value="1"/>
</dbReference>
<feature type="region of interest" description="C-terminal hotdog fold" evidence="8">
    <location>
        <begin position="144"/>
        <end position="285"/>
    </location>
</feature>
<comment type="pathway">
    <text evidence="1">Antibiotic biosynthesis.</text>
</comment>
<evidence type="ECO:0000256" key="7">
    <source>
        <dbReference type="ARBA" id="ARBA00023315"/>
    </source>
</evidence>
<feature type="non-terminal residue" evidence="12">
    <location>
        <position position="1444"/>
    </location>
</feature>
<evidence type="ECO:0000259" key="10">
    <source>
        <dbReference type="PROSITE" id="PS52004"/>
    </source>
</evidence>
<dbReference type="InterPro" id="IPR032821">
    <property type="entry name" value="PKS_assoc"/>
</dbReference>
<dbReference type="PROSITE" id="PS00606">
    <property type="entry name" value="KS3_1"/>
    <property type="match status" value="1"/>
</dbReference>
<dbReference type="PROSITE" id="PS52004">
    <property type="entry name" value="KS3_2"/>
    <property type="match status" value="1"/>
</dbReference>
<name>A0ABW6XGU4_9ACTN</name>
<dbReference type="SMART" id="SM01294">
    <property type="entry name" value="PKS_PP_betabranch"/>
    <property type="match status" value="1"/>
</dbReference>
<dbReference type="Gene3D" id="3.10.129.110">
    <property type="entry name" value="Polyketide synthase dehydratase"/>
    <property type="match status" value="1"/>
</dbReference>
<dbReference type="InterPro" id="IPR013968">
    <property type="entry name" value="PKS_KR"/>
</dbReference>
<feature type="active site" description="Proton acceptor; for dehydratase activity" evidence="8">
    <location>
        <position position="40"/>
    </location>
</feature>
<dbReference type="InterPro" id="IPR018201">
    <property type="entry name" value="Ketoacyl_synth_AS"/>
</dbReference>
<dbReference type="Pfam" id="PF00550">
    <property type="entry name" value="PP-binding"/>
    <property type="match status" value="1"/>
</dbReference>
<evidence type="ECO:0000256" key="1">
    <source>
        <dbReference type="ARBA" id="ARBA00004792"/>
    </source>
</evidence>
<dbReference type="SUPFAM" id="SSF47336">
    <property type="entry name" value="ACP-like"/>
    <property type="match status" value="1"/>
</dbReference>
<evidence type="ECO:0000256" key="2">
    <source>
        <dbReference type="ARBA" id="ARBA00022450"/>
    </source>
</evidence>
<dbReference type="CDD" id="cd08956">
    <property type="entry name" value="KR_3_FAS_SDR_x"/>
    <property type="match status" value="1"/>
</dbReference>
<evidence type="ECO:0000256" key="3">
    <source>
        <dbReference type="ARBA" id="ARBA00022553"/>
    </source>
</evidence>
<evidence type="ECO:0000256" key="6">
    <source>
        <dbReference type="ARBA" id="ARBA00023268"/>
    </source>
</evidence>
<sequence length="1444" mass="149391">MGLEATGHPLLGARVGLADGDGVLLTGRLSLAGLPWLADHAVRGTVLFPGAGFVEMALRAGDEVGCAGVEELTLHTPLVLPEGVTVRVQLTAGDADEDGRRSFAVYARTGDAGSWTTHATGVLSPAQVVPELLPASQVWPPEGAVPVEVDGLYDTMREDGFAYGPSFQGLTAAWRRGSEVFAEVRMPESGEAGDAGGFCLHPAVLDAALHGVSLLEGSGDREPPRGLPFAWQGVRLYAAGANAVRVSLAPAGADGVTVSMTDAAGLPVASVDTLVLRPVTDGQLRAARGHGGALYRTGWAELPPVAGDDSQLTWAAIGDEAAALIDAADVHGEVYGNLVDLAAAVDEGAPVPETVVVACLGSSADVPEATRAATVWALETAQAWLGDDRFAPSRLVLLTRNAATLAAVATDGQGPDPAHAAARGLLRSAQSEHPGRIVQFDLPAGPIEGTAALLAPAVRTVLAADESELVLRDGALWAPRLSRVAPAVPAERTEDEEAPVWDPHGTVLITGGTGVLGSAVARHLARDHGVRHLLLLGRQGPQAEGAQELVAELAELGAETTIAACDVADRDSLAAVLGDIPTGRPLRGVVHSAGVVDDGVIFSLTPDRVDTVLRPKSQAAWNLHELTADLDFFVLFSSAAGILGAAGQANYAAANTFLDALSEHRRAQGLAAHALAWGLWEQRSSMSGAMSEHDLARASRSGLSALAVEDGLALFDAALGAGEPVLVPMAFDPSAVRGQAAGVPPVMRGLVRPTSRRATGAEPTGELRHRLGALSAAAGEEALLQLVLRHLTAVLGYAPDSELDADRAFSELGFDSLTAVDLRNQLATATGVRLPATLLFDYPTPAVLARHLRVALVGDETDAAAPAPVATASGDDDLIAIIGMSCRYPGGVRTPEELWQLVAGDRDGVTPFPEDRGWNVRDLVDRDGLRAGTSYVGEGGFLHDAADFDPEFFGISPHEALAMDPQQRLLLETTWEAFEYAHIDPTAVRGSKVGVFAGLMYHDYAARLDSVPEEVAGFIGNGNTGSIATGRVSYTFGFEGPAVTVDTACSSSLVALHQAVQALRQGECTLALAGGVAVMATPDSFVAFSRQQGLAPDGRCKSFAAGADGTTWSEGVGLLLVERLSDARRNGHEVLAVVRGSAVNQDGASNGLTAPNGPSQQRVIRQALAGAGMKAAEVDVVEAHGTGTSLGDPIEAQALLATYGQGRPEGEPLLLGSVKSNIGHTQAAAGVAGVIKMVEAMRHGVVPRTLHVDEPTPHVDWASGAVELVTERRVWPETGRPRRAAVSSFGISGTNAHVVLEQAPAVQPAGRGDAPADEPSDEPGGAVVPWVLSARSAAGLRGQAARLRESAAVAEASDADVAWSLLSARSAMEHRAVVTGHTRQELLRGLDAVISGEPAPHTVLDRAKSGRSLALVFSGQGSQRLGMGRELVALPGFGEVFGEV</sequence>
<keyword evidence="4" id="KW-0808">Transferase</keyword>
<accession>A0ABW6XGU4</accession>
<keyword evidence="7" id="KW-0012">Acyltransferase</keyword>
<evidence type="ECO:0000313" key="12">
    <source>
        <dbReference type="EMBL" id="MFF5900970.1"/>
    </source>
</evidence>
<dbReference type="Pfam" id="PF16197">
    <property type="entry name" value="KAsynt_C_assoc"/>
    <property type="match status" value="1"/>
</dbReference>
<dbReference type="SMART" id="SM00822">
    <property type="entry name" value="PKS_KR"/>
    <property type="match status" value="1"/>
</dbReference>
<dbReference type="PROSITE" id="PS50075">
    <property type="entry name" value="CARRIER"/>
    <property type="match status" value="1"/>
</dbReference>
<evidence type="ECO:0000313" key="13">
    <source>
        <dbReference type="Proteomes" id="UP001602322"/>
    </source>
</evidence>
<dbReference type="InterPro" id="IPR049900">
    <property type="entry name" value="PKS_mFAS_DH"/>
</dbReference>
<dbReference type="Gene3D" id="1.10.1200.10">
    <property type="entry name" value="ACP-like"/>
    <property type="match status" value="1"/>
</dbReference>
<dbReference type="InterPro" id="IPR016039">
    <property type="entry name" value="Thiolase-like"/>
</dbReference>
<evidence type="ECO:0000256" key="4">
    <source>
        <dbReference type="ARBA" id="ARBA00022679"/>
    </source>
</evidence>
<dbReference type="Gene3D" id="3.40.366.10">
    <property type="entry name" value="Malonyl-Coenzyme A Acyl Carrier Protein, domain 2"/>
    <property type="match status" value="1"/>
</dbReference>
<dbReference type="InterPro" id="IPR014030">
    <property type="entry name" value="Ketoacyl_synth_N"/>
</dbReference>
<dbReference type="InterPro" id="IPR057326">
    <property type="entry name" value="KR_dom"/>
</dbReference>
<dbReference type="InterPro" id="IPR016035">
    <property type="entry name" value="Acyl_Trfase/lysoPLipase"/>
</dbReference>
<feature type="region of interest" description="N-terminal hotdog fold" evidence="8">
    <location>
        <begin position="8"/>
        <end position="130"/>
    </location>
</feature>
<protein>
    <submittedName>
        <fullName evidence="12">Type I polyketide synthase</fullName>
    </submittedName>
</protein>
<dbReference type="Gene3D" id="3.40.50.720">
    <property type="entry name" value="NAD(P)-binding Rossmann-like Domain"/>
    <property type="match status" value="1"/>
</dbReference>
<evidence type="ECO:0000259" key="11">
    <source>
        <dbReference type="PROSITE" id="PS52019"/>
    </source>
</evidence>
<dbReference type="RefSeq" id="WP_387909338.1">
    <property type="nucleotide sequence ID" value="NZ_JBIBEG010000030.1"/>
</dbReference>
<evidence type="ECO:0000256" key="5">
    <source>
        <dbReference type="ARBA" id="ARBA00023194"/>
    </source>
</evidence>
<dbReference type="SUPFAM" id="SSF52151">
    <property type="entry name" value="FabD/lysophospholipase-like"/>
    <property type="match status" value="1"/>
</dbReference>
<keyword evidence="13" id="KW-1185">Reference proteome</keyword>
<dbReference type="Pfam" id="PF02801">
    <property type="entry name" value="Ketoacyl-synt_C"/>
    <property type="match status" value="1"/>
</dbReference>
<dbReference type="InterPro" id="IPR001227">
    <property type="entry name" value="Ac_transferase_dom_sf"/>
</dbReference>